<keyword evidence="7" id="KW-1185">Reference proteome</keyword>
<keyword evidence="2 3" id="KW-0067">ATP-binding</keyword>
<evidence type="ECO:0000313" key="6">
    <source>
        <dbReference type="EMBL" id="VBB18783.1"/>
    </source>
</evidence>
<gene>
    <name evidence="6" type="ORF">YASMINEVIRUS_1315</name>
</gene>
<dbReference type="PROSITE" id="PS00107">
    <property type="entry name" value="PROTEIN_KINASE_ATP"/>
    <property type="match status" value="1"/>
</dbReference>
<dbReference type="InterPro" id="IPR017441">
    <property type="entry name" value="Protein_kinase_ATP_BS"/>
</dbReference>
<dbReference type="InterPro" id="IPR008271">
    <property type="entry name" value="Ser/Thr_kinase_AS"/>
</dbReference>
<feature type="binding site" evidence="3">
    <location>
        <position position="84"/>
    </location>
    <ligand>
        <name>ATP</name>
        <dbReference type="ChEBI" id="CHEBI:30616"/>
    </ligand>
</feature>
<dbReference type="GO" id="GO:0004674">
    <property type="term" value="F:protein serine/threonine kinase activity"/>
    <property type="evidence" value="ECO:0007669"/>
    <property type="project" value="UniProtKB-KW"/>
</dbReference>
<comment type="caution">
    <text evidence="6">The sequence shown here is derived from an EMBL/GenBank/DDBJ whole genome shotgun (WGS) entry which is preliminary data.</text>
</comment>
<feature type="region of interest" description="Disordered" evidence="4">
    <location>
        <begin position="1"/>
        <end position="53"/>
    </location>
</feature>
<dbReference type="PROSITE" id="PS50011">
    <property type="entry name" value="PROTEIN_KINASE_DOM"/>
    <property type="match status" value="1"/>
</dbReference>
<keyword evidence="6" id="KW-0808">Transferase</keyword>
<feature type="region of interest" description="Disordered" evidence="4">
    <location>
        <begin position="336"/>
        <end position="397"/>
    </location>
</feature>
<dbReference type="PROSITE" id="PS00108">
    <property type="entry name" value="PROTEIN_KINASE_ST"/>
    <property type="match status" value="1"/>
</dbReference>
<reference evidence="6 7" key="1">
    <citation type="submission" date="2018-10" db="EMBL/GenBank/DDBJ databases">
        <authorList>
            <consortium name="IHU Genomes"/>
        </authorList>
    </citation>
    <scope>NUCLEOTIDE SEQUENCE [LARGE SCALE GENOMIC DNA]</scope>
    <source>
        <strain evidence="6 7">A1</strain>
    </source>
</reference>
<dbReference type="EMBL" id="UPSH01000001">
    <property type="protein sequence ID" value="VBB18783.1"/>
    <property type="molecule type" value="Genomic_DNA"/>
</dbReference>
<dbReference type="FunFam" id="1.10.510.10:FF:000571">
    <property type="entry name" value="Maternal embryonic leucine zipper kinase"/>
    <property type="match status" value="1"/>
</dbReference>
<feature type="compositionally biased region" description="Basic and acidic residues" evidence="4">
    <location>
        <begin position="340"/>
        <end position="385"/>
    </location>
</feature>
<feature type="domain" description="Protein kinase" evidence="5">
    <location>
        <begin position="57"/>
        <end position="314"/>
    </location>
</feature>
<evidence type="ECO:0000256" key="4">
    <source>
        <dbReference type="SAM" id="MobiDB-lite"/>
    </source>
</evidence>
<dbReference type="InterPro" id="IPR000719">
    <property type="entry name" value="Prot_kinase_dom"/>
</dbReference>
<feature type="compositionally biased region" description="Basic and acidic residues" evidence="4">
    <location>
        <begin position="476"/>
        <end position="513"/>
    </location>
</feature>
<feature type="compositionally biased region" description="Basic and acidic residues" evidence="4">
    <location>
        <begin position="17"/>
        <end position="46"/>
    </location>
</feature>
<dbReference type="GO" id="GO:0005524">
    <property type="term" value="F:ATP binding"/>
    <property type="evidence" value="ECO:0007669"/>
    <property type="project" value="UniProtKB-UniRule"/>
</dbReference>
<dbReference type="Gene3D" id="1.10.510.10">
    <property type="entry name" value="Transferase(Phosphotransferase) domain 1"/>
    <property type="match status" value="1"/>
</dbReference>
<feature type="region of interest" description="Disordered" evidence="4">
    <location>
        <begin position="463"/>
        <end position="571"/>
    </location>
</feature>
<accession>A0A5K0UB58</accession>
<dbReference type="Pfam" id="PF00069">
    <property type="entry name" value="Pkinase"/>
    <property type="match status" value="1"/>
</dbReference>
<keyword evidence="6" id="KW-0418">Kinase</keyword>
<protein>
    <submittedName>
        <fullName evidence="6">Serine/threonine protein kinase</fullName>
    </submittedName>
</protein>
<keyword evidence="1 3" id="KW-0547">Nucleotide-binding</keyword>
<sequence>MDDNLADHDGAGPPKDLPPDKMMEREPISDDNKIGGRTDVKIDSRRSSSSSSSNLKIYSDRVLGKGSYSKVFPGRYKDNMVAVKIISTQHLDKKITKQLERELDVIRVLQANPHPNIATYYKIFRTPEKMIIVMELCSGGELTKYIRAGLDFRTVKNYFSQILEGYKHLLSQNIVHRDIKSANLLLSDDKRTVKFIDFGLSKIFSVDLNSTICGSPLYMAPELLNHQDYDSKSDIWSIGVLLYEMVYGVTPFHNCKFITTLKQNMQTNKIDYPEHSYKQLYKVPKKLISYMKRLLELDPLRRIDWADLAEAEWLIHTGESDDELLLSYEEELSLYDDEAERERDKGGSDSDEKSEKTTSRKSVEKAVDPSTEKFYHDSKRMEIGRVGKTPGPSLLSRELNRTPEVSSVLTSTVQHSKPKNLPQMRMIPRITNIQTAQKNIGKVASMSDVDAMFSPFLTESDIMVSDEEGVDDATDSGDRHKERDTGDGGDSRDVKSSHREEFIPKSSGEKRSDPIPIIPRGNSRTPSRTGSYRNDRRERYGGRGVSYPTSYKDSDEFPTIGSSPHTPGMRGESFGDVRITNLSIDDISVIENEPSAEYAMILRKQRDNTSGSGLIDINDVNDILIANVPEKTTAFEYISKSVIGSYLYSRSAPIASNLIYGIGKVAKTTAEAVGIVSPK</sequence>
<feature type="compositionally biased region" description="Acidic residues" evidence="4">
    <location>
        <begin position="464"/>
        <end position="475"/>
    </location>
</feature>
<feature type="compositionally biased region" description="Polar residues" evidence="4">
    <location>
        <begin position="522"/>
        <end position="532"/>
    </location>
</feature>
<dbReference type="InterPro" id="IPR045269">
    <property type="entry name" value="Atg1-like"/>
</dbReference>
<evidence type="ECO:0000256" key="1">
    <source>
        <dbReference type="ARBA" id="ARBA00022741"/>
    </source>
</evidence>
<dbReference type="InterPro" id="IPR011009">
    <property type="entry name" value="Kinase-like_dom_sf"/>
</dbReference>
<proteinExistence type="predicted"/>
<dbReference type="Proteomes" id="UP000594342">
    <property type="component" value="Unassembled WGS sequence"/>
</dbReference>
<evidence type="ECO:0000256" key="3">
    <source>
        <dbReference type="PROSITE-ProRule" id="PRU10141"/>
    </source>
</evidence>
<evidence type="ECO:0000313" key="7">
    <source>
        <dbReference type="Proteomes" id="UP000594342"/>
    </source>
</evidence>
<evidence type="ECO:0000259" key="5">
    <source>
        <dbReference type="PROSITE" id="PS50011"/>
    </source>
</evidence>
<dbReference type="PANTHER" id="PTHR24348">
    <property type="entry name" value="SERINE/THREONINE-PROTEIN KINASE UNC-51-RELATED"/>
    <property type="match status" value="1"/>
</dbReference>
<keyword evidence="6" id="KW-0723">Serine/threonine-protein kinase</keyword>
<organism evidence="6 7">
    <name type="scientific">Yasminevirus sp. GU-2018</name>
    <dbReference type="NCBI Taxonomy" id="2420051"/>
    <lineage>
        <taxon>Viruses</taxon>
        <taxon>Varidnaviria</taxon>
        <taxon>Bamfordvirae</taxon>
        <taxon>Nucleocytoviricota</taxon>
        <taxon>Megaviricetes</taxon>
        <taxon>Imitervirales</taxon>
        <taxon>Mimiviridae</taxon>
        <taxon>Klosneuvirinae</taxon>
        <taxon>Yasminevirus</taxon>
        <taxon>Yasminevirus saudimassiliense</taxon>
    </lineage>
</organism>
<dbReference type="SMART" id="SM00220">
    <property type="entry name" value="S_TKc"/>
    <property type="match status" value="1"/>
</dbReference>
<evidence type="ECO:0000256" key="2">
    <source>
        <dbReference type="ARBA" id="ARBA00022840"/>
    </source>
</evidence>
<feature type="compositionally biased region" description="Basic and acidic residues" evidence="4">
    <location>
        <begin position="1"/>
        <end position="10"/>
    </location>
</feature>
<name>A0A5K0UB58_9VIRU</name>
<dbReference type="SUPFAM" id="SSF56112">
    <property type="entry name" value="Protein kinase-like (PK-like)"/>
    <property type="match status" value="1"/>
</dbReference>